<organism evidence="1 2">
    <name type="scientific">Bradyrhizobium macuxiense</name>
    <dbReference type="NCBI Taxonomy" id="1755647"/>
    <lineage>
        <taxon>Bacteria</taxon>
        <taxon>Pseudomonadati</taxon>
        <taxon>Pseudomonadota</taxon>
        <taxon>Alphaproteobacteria</taxon>
        <taxon>Hyphomicrobiales</taxon>
        <taxon>Nitrobacteraceae</taxon>
        <taxon>Bradyrhizobium</taxon>
    </lineage>
</organism>
<dbReference type="Proteomes" id="UP000321304">
    <property type="component" value="Unassembled WGS sequence"/>
</dbReference>
<evidence type="ECO:0008006" key="3">
    <source>
        <dbReference type="Google" id="ProtNLM"/>
    </source>
</evidence>
<dbReference type="AlphaFoldDB" id="A0A560KU37"/>
<dbReference type="InterPro" id="IPR027417">
    <property type="entry name" value="P-loop_NTPase"/>
</dbReference>
<comment type="caution">
    <text evidence="1">The sequence shown here is derived from an EMBL/GenBank/DDBJ whole genome shotgun (WGS) entry which is preliminary data.</text>
</comment>
<proteinExistence type="predicted"/>
<gene>
    <name evidence="1" type="ORF">FBZ93_12816</name>
</gene>
<evidence type="ECO:0000313" key="2">
    <source>
        <dbReference type="Proteomes" id="UP000321304"/>
    </source>
</evidence>
<accession>A0A560KU37</accession>
<evidence type="ECO:0000313" key="1">
    <source>
        <dbReference type="EMBL" id="TWB86776.1"/>
    </source>
</evidence>
<dbReference type="EMBL" id="VITY01000028">
    <property type="protein sequence ID" value="TWB86776.1"/>
    <property type="molecule type" value="Genomic_DNA"/>
</dbReference>
<dbReference type="SUPFAM" id="SSF52540">
    <property type="entry name" value="P-loop containing nucleoside triphosphate hydrolases"/>
    <property type="match status" value="1"/>
</dbReference>
<keyword evidence="2" id="KW-1185">Reference proteome</keyword>
<dbReference type="Gene3D" id="3.40.50.300">
    <property type="entry name" value="P-loop containing nucleotide triphosphate hydrolases"/>
    <property type="match status" value="1"/>
</dbReference>
<sequence>MDTQSLQNFGLRLIEERGADYFASILAAEAEGYPRVVFEGVRVPEVVACLKKKFSNMTVVLLTASPEKRRGRLIQRGSDPSLDRHPIEAYSGVYSALANVTIVNDGNLADFQKDVLSLVALE</sequence>
<protein>
    <recommendedName>
        <fullName evidence="3">Dephospho-CoA kinase</fullName>
    </recommendedName>
</protein>
<reference evidence="1 2" key="1">
    <citation type="submission" date="2019-06" db="EMBL/GenBank/DDBJ databases">
        <title>Genomic Encyclopedia of Type Strains, Phase IV (KMG-V): Genome sequencing to study the core and pangenomes of soil and plant-associated prokaryotes.</title>
        <authorList>
            <person name="Whitman W."/>
        </authorList>
    </citation>
    <scope>NUCLEOTIDE SEQUENCE [LARGE SCALE GENOMIC DNA]</scope>
    <source>
        <strain evidence="1 2">BR 10355</strain>
    </source>
</reference>
<name>A0A560KU37_9BRAD</name>